<dbReference type="InParanoid" id="G0VCF6"/>
<dbReference type="EMBL" id="HE576754">
    <property type="protein sequence ID" value="CCC69166.1"/>
    <property type="molecule type" value="Genomic_DNA"/>
</dbReference>
<dbReference type="SUPFAM" id="SSF52768">
    <property type="entry name" value="Arginase/deacetylase"/>
    <property type="match status" value="1"/>
</dbReference>
<sequence>MSQQDPLEKFYKQFQSFVQNNPNVISAARAASQIPESAKAVIVLSPYSLQHTFPREWVSKSYRKTIVERPERLLASSMGIAAAITMYPALFTLKSSNQRMGSIMSPHVYKVHGKEWPKEVIQLCKEADEKLAKGEIEVPESWNAGDIYLSSKTIQALQGTIGALETGVDSIFKGPSADHISNRAFVAIRPPGHHCHFATPSGFCLLNNAHVAIEYAADTYGVTHVAVLDFDLHHGDGTQDLCWKRAGFKPDEDINPKEGEYDDFGKKFAEFPKVGYFSMHDINSFPTESGFATKENIKNASTCLMNSHDLNIWNIHMSNWNNEEEFVKLYRSKYRVLFAKADEYFKTAKLEMAALGRPFKGMVLISAGFDASEFEQTTMQRHGSNVPTEFYTMFTKDALKLAQMHCQGKVLSLMEGGYSDKAITSGVFAHLIGLQNQDWIKEWGSEHVIKEIVRGCKPAWKPYKTKRSKDVIRIWAEEVIRLGRAMIPEFEDVLFKTAKIKTEVLDNGPTIAQRVTRQYARTHSPEREFSKTEVDAYQKRSNDLKRKEHRQMQLGAVTASKAESVPFIQQDLSSGDEDEDEDYVYDEELNKTFNRTVEDISIDDISRHLETLEITQSEDMETPQEGSNRRHSQHRSHNVDQRQPRRLQSNGMYKIPSSTTTQHLKSGRNSNVPTYEDSDISMVSHISTTRKHTTRSGARW</sequence>
<dbReference type="InterPro" id="IPR000286">
    <property type="entry name" value="HDACs"/>
</dbReference>
<dbReference type="FunCoup" id="G0VCF6">
    <property type="interactions" value="213"/>
</dbReference>
<dbReference type="AlphaFoldDB" id="G0VCF6"/>
<evidence type="ECO:0000256" key="1">
    <source>
        <dbReference type="SAM" id="MobiDB-lite"/>
    </source>
</evidence>
<dbReference type="GO" id="GO:0045944">
    <property type="term" value="P:positive regulation of transcription by RNA polymerase II"/>
    <property type="evidence" value="ECO:0007669"/>
    <property type="project" value="EnsemblFungi"/>
</dbReference>
<dbReference type="GeneID" id="96902749"/>
<evidence type="ECO:0000259" key="2">
    <source>
        <dbReference type="Pfam" id="PF00850"/>
    </source>
</evidence>
<dbReference type="Pfam" id="PF00850">
    <property type="entry name" value="Hist_deacetyl"/>
    <property type="match status" value="1"/>
</dbReference>
<feature type="domain" description="Histone deacetylase" evidence="2">
    <location>
        <begin position="98"/>
        <end position="430"/>
    </location>
</feature>
<name>G0VCF6_NAUCA</name>
<keyword evidence="4" id="KW-1185">Reference proteome</keyword>
<dbReference type="FunFam" id="3.40.800.20:FF:000011">
    <property type="entry name" value="Histone deacetylase HOS3"/>
    <property type="match status" value="1"/>
</dbReference>
<dbReference type="PRINTS" id="PR01270">
    <property type="entry name" value="HDASUPER"/>
</dbReference>
<dbReference type="GO" id="GO:0000082">
    <property type="term" value="P:G1/S transition of mitotic cell cycle"/>
    <property type="evidence" value="ECO:0007669"/>
    <property type="project" value="EnsemblFungi"/>
</dbReference>
<dbReference type="KEGG" id="ncs:NCAS_0C01760"/>
<evidence type="ECO:0000313" key="4">
    <source>
        <dbReference type="Proteomes" id="UP000001640"/>
    </source>
</evidence>
<dbReference type="GO" id="GO:0005634">
    <property type="term" value="C:nucleus"/>
    <property type="evidence" value="ECO:0007669"/>
    <property type="project" value="TreeGrafter"/>
</dbReference>
<dbReference type="InterPro" id="IPR023696">
    <property type="entry name" value="Ureohydrolase_dom_sf"/>
</dbReference>
<accession>G0VCF6</accession>
<gene>
    <name evidence="3" type="primary">NCAS0C01760</name>
    <name evidence="3" type="ordered locus">NCAS_0C01760</name>
</gene>
<dbReference type="Proteomes" id="UP000001640">
    <property type="component" value="Chromosome 3"/>
</dbReference>
<reference evidence="3 4" key="1">
    <citation type="journal article" date="2011" name="Proc. Natl. Acad. Sci. U.S.A.">
        <title>Evolutionary erosion of yeast sex chromosomes by mating-type switching accidents.</title>
        <authorList>
            <person name="Gordon J.L."/>
            <person name="Armisen D."/>
            <person name="Proux-Wera E."/>
            <person name="Oheigeartaigh S.S."/>
            <person name="Byrne K.P."/>
            <person name="Wolfe K.H."/>
        </authorList>
    </citation>
    <scope>NUCLEOTIDE SEQUENCE [LARGE SCALE GENOMIC DNA]</scope>
    <source>
        <strain evidence="4">ATCC 76901 / BCRC 22586 / CBS 4309 / NBRC 1992 / NRRL Y-12630</strain>
    </source>
</reference>
<proteinExistence type="predicted"/>
<reference key="2">
    <citation type="submission" date="2011-08" db="EMBL/GenBank/DDBJ databases">
        <title>Genome sequence of Naumovozyma castellii.</title>
        <authorList>
            <person name="Gordon J.L."/>
            <person name="Armisen D."/>
            <person name="Proux-Wera E."/>
            <person name="OhEigeartaigh S.S."/>
            <person name="Byrne K.P."/>
            <person name="Wolfe K.H."/>
        </authorList>
    </citation>
    <scope>NUCLEOTIDE SEQUENCE</scope>
    <source>
        <strain>Type strain:CBS 4309</strain>
    </source>
</reference>
<dbReference type="Gene3D" id="3.40.800.20">
    <property type="entry name" value="Histone deacetylase domain"/>
    <property type="match status" value="1"/>
</dbReference>
<dbReference type="GO" id="GO:0004407">
    <property type="term" value="F:histone deacetylase activity"/>
    <property type="evidence" value="ECO:0007669"/>
    <property type="project" value="EnsemblFungi"/>
</dbReference>
<dbReference type="STRING" id="1064592.G0VCF6"/>
<feature type="region of interest" description="Disordered" evidence="1">
    <location>
        <begin position="613"/>
        <end position="678"/>
    </location>
</feature>
<dbReference type="InterPro" id="IPR023801">
    <property type="entry name" value="His_deacetylse_dom"/>
</dbReference>
<dbReference type="OrthoDB" id="5232919at2759"/>
<dbReference type="CDD" id="cd09998">
    <property type="entry name" value="HDAC_Hos3"/>
    <property type="match status" value="1"/>
</dbReference>
<dbReference type="PANTHER" id="PTHR47558">
    <property type="entry name" value="HISTONE DEACETYLASE HOS3"/>
    <property type="match status" value="1"/>
</dbReference>
<evidence type="ECO:0000313" key="3">
    <source>
        <dbReference type="EMBL" id="CCC69166.1"/>
    </source>
</evidence>
<dbReference type="HOGENOM" id="CLU_024583_0_0_1"/>
<dbReference type="OMA" id="GTQDICW"/>
<dbReference type="InterPro" id="IPR037138">
    <property type="entry name" value="His_deacetylse_dom_sf"/>
</dbReference>
<organism evidence="3 4">
    <name type="scientific">Naumovozyma castellii</name>
    <name type="common">Yeast</name>
    <name type="synonym">Saccharomyces castellii</name>
    <dbReference type="NCBI Taxonomy" id="27288"/>
    <lineage>
        <taxon>Eukaryota</taxon>
        <taxon>Fungi</taxon>
        <taxon>Dikarya</taxon>
        <taxon>Ascomycota</taxon>
        <taxon>Saccharomycotina</taxon>
        <taxon>Saccharomycetes</taxon>
        <taxon>Saccharomycetales</taxon>
        <taxon>Saccharomycetaceae</taxon>
        <taxon>Naumovozyma</taxon>
    </lineage>
</organism>
<dbReference type="InterPro" id="IPR053244">
    <property type="entry name" value="HDAC_HD_type_1"/>
</dbReference>
<dbReference type="PANTHER" id="PTHR47558:SF1">
    <property type="entry name" value="HISTONE DEACETYLASE HOS3"/>
    <property type="match status" value="1"/>
</dbReference>
<dbReference type="eggNOG" id="KOG1343">
    <property type="taxonomic scope" value="Eukaryota"/>
</dbReference>
<dbReference type="RefSeq" id="XP_003675532.1">
    <property type="nucleotide sequence ID" value="XM_003675484.1"/>
</dbReference>
<feature type="compositionally biased region" description="Polar residues" evidence="1">
    <location>
        <begin position="646"/>
        <end position="673"/>
    </location>
</feature>
<protein>
    <recommendedName>
        <fullName evidence="2">Histone deacetylase domain-containing protein</fullName>
    </recommendedName>
</protein>